<accession>A0ABT7BWN6</accession>
<gene>
    <name evidence="2" type="ORF">PMH09_10420</name>
</gene>
<feature type="region of interest" description="Disordered" evidence="1">
    <location>
        <begin position="1"/>
        <end position="53"/>
    </location>
</feature>
<keyword evidence="3" id="KW-1185">Reference proteome</keyword>
<name>A0ABT7BWN6_9CYAN</name>
<reference evidence="2 3" key="1">
    <citation type="submission" date="2023-01" db="EMBL/GenBank/DDBJ databases">
        <title>Novel diversity within Roseofilum (Cyanobacteria; Desertifilaceae) from marine benthic mats with descriptions of four novel species.</title>
        <authorList>
            <person name="Wang Y."/>
            <person name="Berthold D.E."/>
            <person name="Hu J."/>
            <person name="Lefler F.W."/>
            <person name="Laughinghouse H.D. IV."/>
        </authorList>
    </citation>
    <scope>NUCLEOTIDE SEQUENCE [LARGE SCALE GENOMIC DNA]</scope>
    <source>
        <strain evidence="2 3">BLCC-M143</strain>
    </source>
</reference>
<dbReference type="Proteomes" id="UP001232992">
    <property type="component" value="Unassembled WGS sequence"/>
</dbReference>
<evidence type="ECO:0000256" key="1">
    <source>
        <dbReference type="SAM" id="MobiDB-lite"/>
    </source>
</evidence>
<dbReference type="EMBL" id="JAQOSQ010000009">
    <property type="protein sequence ID" value="MDJ1183613.1"/>
    <property type="molecule type" value="Genomic_DNA"/>
</dbReference>
<evidence type="ECO:0000313" key="2">
    <source>
        <dbReference type="EMBL" id="MDJ1183613.1"/>
    </source>
</evidence>
<protein>
    <submittedName>
        <fullName evidence="2">Uncharacterized protein</fullName>
    </submittedName>
</protein>
<organism evidence="2 3">
    <name type="scientific">Roseofilum casamattae BLCC-M143</name>
    <dbReference type="NCBI Taxonomy" id="3022442"/>
    <lineage>
        <taxon>Bacteria</taxon>
        <taxon>Bacillati</taxon>
        <taxon>Cyanobacteriota</taxon>
        <taxon>Cyanophyceae</taxon>
        <taxon>Desertifilales</taxon>
        <taxon>Desertifilaceae</taxon>
        <taxon>Roseofilum</taxon>
        <taxon>Roseofilum casamattae</taxon>
    </lineage>
</organism>
<proteinExistence type="predicted"/>
<evidence type="ECO:0000313" key="3">
    <source>
        <dbReference type="Proteomes" id="UP001232992"/>
    </source>
</evidence>
<dbReference type="RefSeq" id="WP_283758266.1">
    <property type="nucleotide sequence ID" value="NZ_JAQOSQ010000009.1"/>
</dbReference>
<comment type="caution">
    <text evidence="2">The sequence shown here is derived from an EMBL/GenBank/DDBJ whole genome shotgun (WGS) entry which is preliminary data.</text>
</comment>
<sequence>MPKRRETSRTICRRRRSPNLDDPSDDSGGKAESSDPGLGERALLATRKTSSDSDRYLSLWID</sequence>